<comment type="caution">
    <text evidence="1">The sequence shown here is derived from an EMBL/GenBank/DDBJ whole genome shotgun (WGS) entry which is preliminary data.</text>
</comment>
<proteinExistence type="predicted"/>
<keyword evidence="2" id="KW-1185">Reference proteome</keyword>
<name>A0ABQ9ZE53_9CRUS</name>
<reference evidence="1 2" key="1">
    <citation type="journal article" date="2023" name="Nucleic Acids Res.">
        <title>The hologenome of Daphnia magna reveals possible DNA methylation and microbiome-mediated evolution of the host genome.</title>
        <authorList>
            <person name="Chaturvedi A."/>
            <person name="Li X."/>
            <person name="Dhandapani V."/>
            <person name="Marshall H."/>
            <person name="Kissane S."/>
            <person name="Cuenca-Cambronero M."/>
            <person name="Asole G."/>
            <person name="Calvet F."/>
            <person name="Ruiz-Romero M."/>
            <person name="Marangio P."/>
            <person name="Guigo R."/>
            <person name="Rago D."/>
            <person name="Mirbahai L."/>
            <person name="Eastwood N."/>
            <person name="Colbourne J.K."/>
            <person name="Zhou J."/>
            <person name="Mallon E."/>
            <person name="Orsini L."/>
        </authorList>
    </citation>
    <scope>NUCLEOTIDE SEQUENCE [LARGE SCALE GENOMIC DNA]</scope>
    <source>
        <strain evidence="1">LRV0_1</strain>
    </source>
</reference>
<dbReference type="Gene3D" id="3.30.420.40">
    <property type="match status" value="1"/>
</dbReference>
<evidence type="ECO:0000313" key="1">
    <source>
        <dbReference type="EMBL" id="KAK4011195.1"/>
    </source>
</evidence>
<sequence length="187" mass="21541">MFVASSRRHYIIRNSSAGALLSKQLIKSIRCQQSLCSPTPYAFLRNTHFVNCQIRRSFPFIMRISAVLSTFPAIWRSAAKQLMREAAYKAGLGYDRLPHQVLISLKPEAASLFCRQLKRNQLKTEKPAELPLTPASLGKPRPLKPWNRSAQRESMYVDAVLDVCPGQRYNGRGLWRRYRRYYCPLGH</sequence>
<gene>
    <name evidence="1" type="ORF">OUZ56_020308</name>
</gene>
<dbReference type="Proteomes" id="UP001234178">
    <property type="component" value="Unassembled WGS sequence"/>
</dbReference>
<protein>
    <submittedName>
        <fullName evidence="1">Uncharacterized protein</fullName>
    </submittedName>
</protein>
<accession>A0ABQ9ZE53</accession>
<organism evidence="1 2">
    <name type="scientific">Daphnia magna</name>
    <dbReference type="NCBI Taxonomy" id="35525"/>
    <lineage>
        <taxon>Eukaryota</taxon>
        <taxon>Metazoa</taxon>
        <taxon>Ecdysozoa</taxon>
        <taxon>Arthropoda</taxon>
        <taxon>Crustacea</taxon>
        <taxon>Branchiopoda</taxon>
        <taxon>Diplostraca</taxon>
        <taxon>Cladocera</taxon>
        <taxon>Anomopoda</taxon>
        <taxon>Daphniidae</taxon>
        <taxon>Daphnia</taxon>
    </lineage>
</organism>
<dbReference type="PANTHER" id="PTHR14187:SF46">
    <property type="entry name" value="HEAT SHOCK 70 KDA PROTEIN 12A"/>
    <property type="match status" value="1"/>
</dbReference>
<evidence type="ECO:0000313" key="2">
    <source>
        <dbReference type="Proteomes" id="UP001234178"/>
    </source>
</evidence>
<dbReference type="PANTHER" id="PTHR14187">
    <property type="entry name" value="ALPHA KINASE/ELONGATION FACTOR 2 KINASE"/>
    <property type="match status" value="1"/>
</dbReference>
<dbReference type="EMBL" id="JAOYFB010000003">
    <property type="protein sequence ID" value="KAK4011195.1"/>
    <property type="molecule type" value="Genomic_DNA"/>
</dbReference>